<evidence type="ECO:0000256" key="6">
    <source>
        <dbReference type="ARBA" id="ARBA00022771"/>
    </source>
</evidence>
<gene>
    <name evidence="14" type="ORF">KQX54_007439</name>
</gene>
<feature type="region of interest" description="Disordered" evidence="10">
    <location>
        <begin position="1"/>
        <end position="37"/>
    </location>
</feature>
<comment type="caution">
    <text evidence="14">The sequence shown here is derived from an EMBL/GenBank/DDBJ whole genome shotgun (WGS) entry which is preliminary data.</text>
</comment>
<dbReference type="SUPFAM" id="SSF57850">
    <property type="entry name" value="RING/U-box"/>
    <property type="match status" value="3"/>
</dbReference>
<dbReference type="GO" id="GO:0004842">
    <property type="term" value="F:ubiquitin-protein transferase activity"/>
    <property type="evidence" value="ECO:0007669"/>
    <property type="project" value="TreeGrafter"/>
</dbReference>
<keyword evidence="3" id="KW-0808">Transferase</keyword>
<feature type="region of interest" description="Disordered" evidence="10">
    <location>
        <begin position="660"/>
        <end position="680"/>
    </location>
</feature>
<dbReference type="PANTHER" id="PTHR22770:SF13">
    <property type="entry name" value="RING-TYPE DOMAIN-CONTAINING PROTEIN"/>
    <property type="match status" value="1"/>
</dbReference>
<organism evidence="14 15">
    <name type="scientific">Cotesia glomerata</name>
    <name type="common">Lepidopteran parasitic wasp</name>
    <name type="synonym">Apanteles glomeratus</name>
    <dbReference type="NCBI Taxonomy" id="32391"/>
    <lineage>
        <taxon>Eukaryota</taxon>
        <taxon>Metazoa</taxon>
        <taxon>Ecdysozoa</taxon>
        <taxon>Arthropoda</taxon>
        <taxon>Hexapoda</taxon>
        <taxon>Insecta</taxon>
        <taxon>Pterygota</taxon>
        <taxon>Neoptera</taxon>
        <taxon>Endopterygota</taxon>
        <taxon>Hymenoptera</taxon>
        <taxon>Apocrita</taxon>
        <taxon>Ichneumonoidea</taxon>
        <taxon>Braconidae</taxon>
        <taxon>Microgastrinae</taxon>
        <taxon>Cotesia</taxon>
    </lineage>
</organism>
<feature type="region of interest" description="Disordered" evidence="10">
    <location>
        <begin position="440"/>
        <end position="480"/>
    </location>
</feature>
<comment type="pathway">
    <text evidence="1">Protein modification; protein ubiquitination.</text>
</comment>
<evidence type="ECO:0000259" key="13">
    <source>
        <dbReference type="PROSITE" id="PS51873"/>
    </source>
</evidence>
<dbReference type="Proteomes" id="UP000826195">
    <property type="component" value="Unassembled WGS sequence"/>
</dbReference>
<dbReference type="GO" id="GO:0043161">
    <property type="term" value="P:proteasome-mediated ubiquitin-dependent protein catabolic process"/>
    <property type="evidence" value="ECO:0007669"/>
    <property type="project" value="TreeGrafter"/>
</dbReference>
<evidence type="ECO:0000259" key="11">
    <source>
        <dbReference type="PROSITE" id="PS50053"/>
    </source>
</evidence>
<evidence type="ECO:0000256" key="10">
    <source>
        <dbReference type="SAM" id="MobiDB-lite"/>
    </source>
</evidence>
<dbReference type="PANTHER" id="PTHR22770">
    <property type="entry name" value="UBIQUITIN CONJUGATING ENZYME 7 INTERACTING PROTEIN-RELATED"/>
    <property type="match status" value="1"/>
</dbReference>
<dbReference type="PROSITE" id="PS50053">
    <property type="entry name" value="UBIQUITIN_2"/>
    <property type="match status" value="1"/>
</dbReference>
<dbReference type="EMBL" id="JAHXZJ010002982">
    <property type="protein sequence ID" value="KAH0534732.1"/>
    <property type="molecule type" value="Genomic_DNA"/>
</dbReference>
<protein>
    <recommendedName>
        <fullName evidence="16">RanBP-type and C3HC4-type zinc finger-containing protein 1</fullName>
    </recommendedName>
</protein>
<evidence type="ECO:0000256" key="1">
    <source>
        <dbReference type="ARBA" id="ARBA00004906"/>
    </source>
</evidence>
<evidence type="ECO:0000256" key="9">
    <source>
        <dbReference type="PROSITE-ProRule" id="PRU00175"/>
    </source>
</evidence>
<keyword evidence="2" id="KW-0597">Phosphoprotein</keyword>
<evidence type="ECO:0000313" key="15">
    <source>
        <dbReference type="Proteomes" id="UP000826195"/>
    </source>
</evidence>
<dbReference type="Pfam" id="PF13445">
    <property type="entry name" value="zf-RING_UBOX"/>
    <property type="match status" value="1"/>
</dbReference>
<dbReference type="InterPro" id="IPR051628">
    <property type="entry name" value="LUBAC_E3_Ligases"/>
</dbReference>
<dbReference type="InterPro" id="IPR029071">
    <property type="entry name" value="Ubiquitin-like_domsf"/>
</dbReference>
<evidence type="ECO:0000259" key="12">
    <source>
        <dbReference type="PROSITE" id="PS50089"/>
    </source>
</evidence>
<dbReference type="GO" id="GO:0008270">
    <property type="term" value="F:zinc ion binding"/>
    <property type="evidence" value="ECO:0007669"/>
    <property type="project" value="UniProtKB-KW"/>
</dbReference>
<name>A0AAV7HVD4_COTGL</name>
<feature type="compositionally biased region" description="Basic and acidic residues" evidence="10">
    <location>
        <begin position="669"/>
        <end position="679"/>
    </location>
</feature>
<keyword evidence="6 9" id="KW-0863">Zinc-finger</keyword>
<dbReference type="GO" id="GO:0009893">
    <property type="term" value="P:positive regulation of metabolic process"/>
    <property type="evidence" value="ECO:0007669"/>
    <property type="project" value="UniProtKB-ARBA"/>
</dbReference>
<dbReference type="SUPFAM" id="SSF54236">
    <property type="entry name" value="Ubiquitin-like"/>
    <property type="match status" value="1"/>
</dbReference>
<feature type="compositionally biased region" description="Polar residues" evidence="10">
    <location>
        <begin position="20"/>
        <end position="37"/>
    </location>
</feature>
<dbReference type="PROSITE" id="PS00518">
    <property type="entry name" value="ZF_RING_1"/>
    <property type="match status" value="1"/>
</dbReference>
<evidence type="ECO:0000313" key="14">
    <source>
        <dbReference type="EMBL" id="KAH0534732.1"/>
    </source>
</evidence>
<feature type="region of interest" description="Disordered" evidence="10">
    <location>
        <begin position="171"/>
        <end position="227"/>
    </location>
</feature>
<dbReference type="PROSITE" id="PS50089">
    <property type="entry name" value="ZF_RING_2"/>
    <property type="match status" value="1"/>
</dbReference>
<keyword evidence="5" id="KW-0677">Repeat</keyword>
<dbReference type="GO" id="GO:0071797">
    <property type="term" value="C:LUBAC complex"/>
    <property type="evidence" value="ECO:0007669"/>
    <property type="project" value="TreeGrafter"/>
</dbReference>
<dbReference type="InterPro" id="IPR017907">
    <property type="entry name" value="Znf_RING_CS"/>
</dbReference>
<evidence type="ECO:0008006" key="16">
    <source>
        <dbReference type="Google" id="ProtNLM"/>
    </source>
</evidence>
<evidence type="ECO:0000256" key="4">
    <source>
        <dbReference type="ARBA" id="ARBA00022723"/>
    </source>
</evidence>
<keyword evidence="15" id="KW-1185">Reference proteome</keyword>
<reference evidence="14 15" key="1">
    <citation type="journal article" date="2021" name="J. Hered.">
        <title>A chromosome-level genome assembly of the parasitoid wasp, Cotesia glomerata (Hymenoptera: Braconidae).</title>
        <authorList>
            <person name="Pinto B.J."/>
            <person name="Weis J.J."/>
            <person name="Gamble T."/>
            <person name="Ode P.J."/>
            <person name="Paul R."/>
            <person name="Zaspel J.M."/>
        </authorList>
    </citation>
    <scope>NUCLEOTIDE SEQUENCE [LARGE SCALE GENOMIC DNA]</scope>
    <source>
        <strain evidence="14">CgM1</strain>
    </source>
</reference>
<feature type="compositionally biased region" description="Polar residues" evidence="10">
    <location>
        <begin position="469"/>
        <end position="480"/>
    </location>
</feature>
<evidence type="ECO:0000256" key="8">
    <source>
        <dbReference type="ARBA" id="ARBA00022833"/>
    </source>
</evidence>
<proteinExistence type="predicted"/>
<dbReference type="Gene3D" id="3.30.40.10">
    <property type="entry name" value="Zinc/RING finger domain, C3HC4 (zinc finger)"/>
    <property type="match status" value="1"/>
</dbReference>
<dbReference type="CDD" id="cd16633">
    <property type="entry name" value="mRING-HC-C3HC3D_RBR_HOIL1"/>
    <property type="match status" value="1"/>
</dbReference>
<evidence type="ECO:0000256" key="3">
    <source>
        <dbReference type="ARBA" id="ARBA00022679"/>
    </source>
</evidence>
<feature type="domain" description="Ubiquitin-like" evidence="11">
    <location>
        <begin position="942"/>
        <end position="1013"/>
    </location>
</feature>
<evidence type="ECO:0000256" key="7">
    <source>
        <dbReference type="ARBA" id="ARBA00022786"/>
    </source>
</evidence>
<dbReference type="InterPro" id="IPR000626">
    <property type="entry name" value="Ubiquitin-like_dom"/>
</dbReference>
<dbReference type="CDD" id="cd20345">
    <property type="entry name" value="BRcat_RBR_HOIL1"/>
    <property type="match status" value="1"/>
</dbReference>
<dbReference type="InterPro" id="IPR001841">
    <property type="entry name" value="Znf_RING"/>
</dbReference>
<keyword evidence="8" id="KW-0862">Zinc</keyword>
<dbReference type="InterPro" id="IPR047559">
    <property type="entry name" value="HOIL1_RBR_mRING-HC-C3HC3D"/>
</dbReference>
<dbReference type="GO" id="GO:0043130">
    <property type="term" value="F:ubiquitin binding"/>
    <property type="evidence" value="ECO:0007669"/>
    <property type="project" value="TreeGrafter"/>
</dbReference>
<evidence type="ECO:0000256" key="2">
    <source>
        <dbReference type="ARBA" id="ARBA00022553"/>
    </source>
</evidence>
<dbReference type="InterPro" id="IPR047558">
    <property type="entry name" value="BRcat_RBR_HOIL1"/>
</dbReference>
<dbReference type="GO" id="GO:0097039">
    <property type="term" value="P:protein linear polyubiquitination"/>
    <property type="evidence" value="ECO:0007669"/>
    <property type="project" value="TreeGrafter"/>
</dbReference>
<sequence>MVEHSGSGCEEAQSPKRQDVINNNSPKPNHYSNETIKNPNRFSLFKWFKPKTSEKQEPQNLSAYSSTSSVDTLYSTTTVRSFAFHSGKIQKNDEIVTLDLLKHNQDLGPFGSGAAKIIHKNDTPDSLDVTRTLPAHVLSQKRDITTRYSLQNCSTNFGSCDNLTRLNSAGTNSNGKFEQRRLHVRGKRRAPQPPRPISVCESVSSVERRKRQAPKPPGWNQNHNMNKGIHSEKVHSNTKFDMMNQKQKTSTKSQQNPISNDTLVLRGGILVPKVDSPLKKASSPVKISATPRPWYKRSVFENSKKIDKECGEESDVLATKVNFFREKSDVKDDKRNTKRKSGLCILTNISELDKEAAAIVQEEQAKTRAAMSEQHNSSVKIENIDKYNDNQEEVVQDIVTSSIESSPKRGTRALISKFNAIGNITKVTVNSNFFNKNMSPKLERQWNPGTSSNKEQVGETPDLSRYFPGNSNKSPRSAINASRSSFLQSTLTGSTVDKSDKKVIEPQKMINDVTNRLTALQSIVSTGSKDSEVKINSPIVFRREKTVLDEQIIEYKKSPRVYRAQDKSNKDIQKEFTDLFKEIDRQLNLDLKNEEPKIKSNSSAEKVSRVLDILVEKEGIKNKSDGDIKKFDKNSKATGVSDDKVTADLKEMLKEMKHSLPKRPKVNKRSRESLKESMKGSEAGNLCESVVISSPPVIHVAPTTSSIASSFVVKDNKYREADKSKVSSAVQTSGNLRKVLNNPTSFAGPSTSQQWKDDVIYRTSGRSAKKGLVKNTFQLMRPREFAAIEAIKTMKITNHPNDDDNDNNTYANVMEQSLYANALVLPSRNHQIISNNRVVINDNEDDLRKKKHKILVPDAKSDDNKYPVEFIKASESTDNIEDQTQNMNTLAVNRLLRKLEGAIASGNHQKAAGLAKDLARLKIQCSVVRQRPKVDNLLNVDMYIEDRLAHQGPIPLQLPITMTVKQLKVKIFNEFEIPGNVQRWIIGKTLAENDDATLEDLNAIEGTPVFLYLVAPELQIGDINNKQFTKVLDQIQLPEKISTNKEPEIKKTIYYPENPNKKVIKEDHGKYLLRLNDSVPKSSLFPNGNKGDTAVNKYNQILLENNDLKIKDLDAKKTVNSDLTNEREENGNFDNALDQGAVALPKNDDVNKMEQYKQLMMLENCDIVLNVEPIECPICFVVYDPLEGVLLRDCLHSFCRGCIENTIKYCNEAEVKCPYRDSDYTCESTLQEREIKALVNPQIYEQHLAKSVAQAENNAGHNAFHCKTPDCPGWCIYDDNVNNFLCPVCNKNNCLTCRVIHEGKNCFEYQDDVRISKESDQESKRTAAMLAEMLRRGEAMACPTCDVVLMKKMGCDWLRCSMCKTEICWVTKGPRWGPGGNGDTSGGCRCGQNGVKCHPCCNYCH</sequence>
<dbReference type="CDD" id="cd20358">
    <property type="entry name" value="Rcat_RBR_HOIL1"/>
    <property type="match status" value="1"/>
</dbReference>
<feature type="domain" description="RING-type" evidence="13">
    <location>
        <begin position="1172"/>
        <end position="1401"/>
    </location>
</feature>
<feature type="domain" description="RING-type" evidence="12">
    <location>
        <begin position="1176"/>
        <end position="1218"/>
    </location>
</feature>
<dbReference type="InterPro" id="IPR047557">
    <property type="entry name" value="Rcat_RBR_HOIL1"/>
</dbReference>
<dbReference type="Gene3D" id="3.10.20.90">
    <property type="entry name" value="Phosphatidylinositol 3-kinase Catalytic Subunit, Chain A, domain 1"/>
    <property type="match status" value="1"/>
</dbReference>
<keyword evidence="7" id="KW-0833">Ubl conjugation pathway</keyword>
<dbReference type="FunFam" id="3.30.40.10:FF:000137">
    <property type="entry name" value="RanBP-type and C3HC4-type zinc finger-containing protein 1"/>
    <property type="match status" value="1"/>
</dbReference>
<accession>A0AAV7HVD4</accession>
<dbReference type="InterPro" id="IPR027370">
    <property type="entry name" value="Znf-RING_euk"/>
</dbReference>
<keyword evidence="4" id="KW-0479">Metal-binding</keyword>
<evidence type="ECO:0000256" key="5">
    <source>
        <dbReference type="ARBA" id="ARBA00022737"/>
    </source>
</evidence>
<dbReference type="InterPro" id="IPR013083">
    <property type="entry name" value="Znf_RING/FYVE/PHD"/>
</dbReference>
<dbReference type="PROSITE" id="PS51873">
    <property type="entry name" value="TRIAD"/>
    <property type="match status" value="1"/>
</dbReference>
<dbReference type="InterPro" id="IPR044066">
    <property type="entry name" value="TRIAD_supradom"/>
</dbReference>